<feature type="transmembrane region" description="Helical" evidence="7">
    <location>
        <begin position="371"/>
        <end position="389"/>
    </location>
</feature>
<protein>
    <submittedName>
        <fullName evidence="9">DHA1 family multidrug resistance protein-like MFS transporter</fullName>
    </submittedName>
</protein>
<keyword evidence="3" id="KW-0813">Transport</keyword>
<evidence type="ECO:0000256" key="3">
    <source>
        <dbReference type="ARBA" id="ARBA00022448"/>
    </source>
</evidence>
<name>A0ABS4FWG9_9BACL</name>
<evidence type="ECO:0000256" key="4">
    <source>
        <dbReference type="ARBA" id="ARBA00022692"/>
    </source>
</evidence>
<dbReference type="InterPro" id="IPR001958">
    <property type="entry name" value="Tet-R_TetA/multi-R_MdtG-like"/>
</dbReference>
<dbReference type="PANTHER" id="PTHR23504:SF115">
    <property type="entry name" value="MULTIDRUG RESISTANCE PROTEIN 2"/>
    <property type="match status" value="1"/>
</dbReference>
<evidence type="ECO:0000256" key="6">
    <source>
        <dbReference type="ARBA" id="ARBA00023136"/>
    </source>
</evidence>
<dbReference type="InterPro" id="IPR036259">
    <property type="entry name" value="MFS_trans_sf"/>
</dbReference>
<feature type="transmembrane region" description="Helical" evidence="7">
    <location>
        <begin position="12"/>
        <end position="35"/>
    </location>
</feature>
<reference evidence="9 10" key="1">
    <citation type="submission" date="2021-03" db="EMBL/GenBank/DDBJ databases">
        <title>Genomic Encyclopedia of Type Strains, Phase IV (KMG-IV): sequencing the most valuable type-strain genomes for metagenomic binning, comparative biology and taxonomic classification.</title>
        <authorList>
            <person name="Goeker M."/>
        </authorList>
    </citation>
    <scope>NUCLEOTIDE SEQUENCE [LARGE SCALE GENOMIC DNA]</scope>
    <source>
        <strain evidence="9 10">DSM 14349</strain>
    </source>
</reference>
<sequence>MANQLRTSSKLPLFILMLNLFIALLGQGMVIPILPDYLKQFNAAGTAAGYLVAAFGAAQFIFSPIGGRLSDQWGRKGMIMSGLFLTVISDLMFAALHTLPLLYLARFIGGIGLGLMVPSVMAYVADITTPVTRAKGMGYINAAMNLGMVLGPGLGGIIAQYGIRTPYYFASGLGLIAAVFSILLPETLKKKEKQQLPATTQQREPIKRKIKKSFQTPYFRYLLLTLISTFGLVNYETVFSLFVEQKYNFDASKISIIIMLGAVIGIVVQVWLLDKIIKKLGENAILWSSLIMIGVAFLLMLIKINFAYLLLVSSIFFIFNAFLRPTVSTSIANLAGEEQGYASGLSATYMSVGTILGPIIAGWLFDKNLNSPYIFGAIIVVLTPFLTLWNRKGTKSMKAQVLDHD</sequence>
<evidence type="ECO:0000259" key="8">
    <source>
        <dbReference type="PROSITE" id="PS50850"/>
    </source>
</evidence>
<feature type="transmembrane region" description="Helical" evidence="7">
    <location>
        <begin position="218"/>
        <end position="242"/>
    </location>
</feature>
<feature type="transmembrane region" description="Helical" evidence="7">
    <location>
        <begin position="284"/>
        <end position="300"/>
    </location>
</feature>
<comment type="caution">
    <text evidence="9">The sequence shown here is derived from an EMBL/GenBank/DDBJ whole genome shotgun (WGS) entry which is preliminary data.</text>
</comment>
<evidence type="ECO:0000313" key="10">
    <source>
        <dbReference type="Proteomes" id="UP001519272"/>
    </source>
</evidence>
<dbReference type="CDD" id="cd17325">
    <property type="entry name" value="MFS_MdtG_SLC18_like"/>
    <property type="match status" value="1"/>
</dbReference>
<feature type="transmembrane region" description="Helical" evidence="7">
    <location>
        <begin position="103"/>
        <end position="125"/>
    </location>
</feature>
<dbReference type="Pfam" id="PF07690">
    <property type="entry name" value="MFS_1"/>
    <property type="match status" value="1"/>
</dbReference>
<dbReference type="EMBL" id="JAGGKG010000019">
    <property type="protein sequence ID" value="MBP1906917.1"/>
    <property type="molecule type" value="Genomic_DNA"/>
</dbReference>
<feature type="domain" description="Major facilitator superfamily (MFS) profile" evidence="8">
    <location>
        <begin position="12"/>
        <end position="395"/>
    </location>
</feature>
<dbReference type="PRINTS" id="PR01035">
    <property type="entry name" value="TCRTETA"/>
</dbReference>
<keyword evidence="6 7" id="KW-0472">Membrane</keyword>
<evidence type="ECO:0000313" key="9">
    <source>
        <dbReference type="EMBL" id="MBP1906917.1"/>
    </source>
</evidence>
<dbReference type="PROSITE" id="PS50850">
    <property type="entry name" value="MFS"/>
    <property type="match status" value="1"/>
</dbReference>
<feature type="transmembrane region" description="Helical" evidence="7">
    <location>
        <begin position="47"/>
        <end position="65"/>
    </location>
</feature>
<dbReference type="InterPro" id="IPR020846">
    <property type="entry name" value="MFS_dom"/>
</dbReference>
<dbReference type="InterPro" id="IPR011701">
    <property type="entry name" value="MFS"/>
</dbReference>
<dbReference type="PANTHER" id="PTHR23504">
    <property type="entry name" value="MAJOR FACILITATOR SUPERFAMILY DOMAIN-CONTAINING PROTEIN 10"/>
    <property type="match status" value="1"/>
</dbReference>
<proteinExistence type="inferred from homology"/>
<dbReference type="InterPro" id="IPR005829">
    <property type="entry name" value="Sugar_transporter_CS"/>
</dbReference>
<keyword evidence="5 7" id="KW-1133">Transmembrane helix</keyword>
<feature type="transmembrane region" description="Helical" evidence="7">
    <location>
        <begin position="254"/>
        <end position="272"/>
    </location>
</feature>
<accession>A0ABS4FWG9</accession>
<evidence type="ECO:0000256" key="1">
    <source>
        <dbReference type="ARBA" id="ARBA00004651"/>
    </source>
</evidence>
<evidence type="ECO:0000256" key="7">
    <source>
        <dbReference type="SAM" id="Phobius"/>
    </source>
</evidence>
<dbReference type="SUPFAM" id="SSF103473">
    <property type="entry name" value="MFS general substrate transporter"/>
    <property type="match status" value="1"/>
</dbReference>
<dbReference type="PROSITE" id="PS00216">
    <property type="entry name" value="SUGAR_TRANSPORT_1"/>
    <property type="match status" value="1"/>
</dbReference>
<dbReference type="Gene3D" id="1.20.1250.20">
    <property type="entry name" value="MFS general substrate transporter like domains"/>
    <property type="match status" value="1"/>
</dbReference>
<feature type="transmembrane region" description="Helical" evidence="7">
    <location>
        <begin position="306"/>
        <end position="323"/>
    </location>
</feature>
<feature type="transmembrane region" description="Helical" evidence="7">
    <location>
        <begin position="137"/>
        <end position="161"/>
    </location>
</feature>
<gene>
    <name evidence="9" type="ORF">J2Z32_003582</name>
</gene>
<evidence type="ECO:0000256" key="5">
    <source>
        <dbReference type="ARBA" id="ARBA00022989"/>
    </source>
</evidence>
<feature type="transmembrane region" description="Helical" evidence="7">
    <location>
        <begin position="77"/>
        <end position="97"/>
    </location>
</feature>
<organism evidence="9 10">
    <name type="scientific">Paenibacillus turicensis</name>
    <dbReference type="NCBI Taxonomy" id="160487"/>
    <lineage>
        <taxon>Bacteria</taxon>
        <taxon>Bacillati</taxon>
        <taxon>Bacillota</taxon>
        <taxon>Bacilli</taxon>
        <taxon>Bacillales</taxon>
        <taxon>Paenibacillaceae</taxon>
        <taxon>Paenibacillus</taxon>
    </lineage>
</organism>
<dbReference type="Proteomes" id="UP001519272">
    <property type="component" value="Unassembled WGS sequence"/>
</dbReference>
<keyword evidence="4 7" id="KW-0812">Transmembrane</keyword>
<feature type="transmembrane region" description="Helical" evidence="7">
    <location>
        <begin position="167"/>
        <end position="184"/>
    </location>
</feature>
<comment type="subcellular location">
    <subcellularLocation>
        <location evidence="1">Cell membrane</location>
        <topology evidence="1">Multi-pass membrane protein</topology>
    </subcellularLocation>
</comment>
<evidence type="ECO:0000256" key="2">
    <source>
        <dbReference type="ARBA" id="ARBA00007520"/>
    </source>
</evidence>
<feature type="transmembrane region" description="Helical" evidence="7">
    <location>
        <begin position="344"/>
        <end position="365"/>
    </location>
</feature>
<keyword evidence="10" id="KW-1185">Reference proteome</keyword>
<comment type="similarity">
    <text evidence="2">Belongs to the major facilitator superfamily. TCR/Tet family.</text>
</comment>